<feature type="compositionally biased region" description="Polar residues" evidence="1">
    <location>
        <begin position="59"/>
        <end position="70"/>
    </location>
</feature>
<reference evidence="2" key="1">
    <citation type="journal article" date="2019" name="Beilstein J. Org. Chem.">
        <title>Nanangenines: drimane sesquiterpenoids as the dominant metabolite cohort of a novel Australian fungus, Aspergillus nanangensis.</title>
        <authorList>
            <person name="Lacey H.J."/>
            <person name="Gilchrist C.L.M."/>
            <person name="Crombie A."/>
            <person name="Kalaitzis J.A."/>
            <person name="Vuong D."/>
            <person name="Rutledge P.J."/>
            <person name="Turner P."/>
            <person name="Pitt J.I."/>
            <person name="Lacey E."/>
            <person name="Chooi Y.H."/>
            <person name="Piggott A.M."/>
        </authorList>
    </citation>
    <scope>NUCLEOTIDE SEQUENCE</scope>
    <source>
        <strain evidence="2">MST-FP2251</strain>
    </source>
</reference>
<dbReference type="Proteomes" id="UP001194746">
    <property type="component" value="Unassembled WGS sequence"/>
</dbReference>
<dbReference type="AlphaFoldDB" id="A0AAD4CLH9"/>
<proteinExistence type="predicted"/>
<name>A0AAD4CLH9_ASPNN</name>
<keyword evidence="3" id="KW-1185">Reference proteome</keyword>
<feature type="compositionally biased region" description="Polar residues" evidence="1">
    <location>
        <begin position="35"/>
        <end position="46"/>
    </location>
</feature>
<accession>A0AAD4CLH9</accession>
<sequence>MNGLDIEPQDSHSWVADWDQPPSDRETTDTRVVDPSSQEKYTSDFYQTIPLLDDWDGSQPHQSPPTSNETGCREGPQRPSGDSPFGPFRQTKPTLCTRLQSYRDIRLGVQERWAMQEGSLVISIDPSFTLLDRERRSDEFELTSGDVYIVCLLYADLWTLCYKVPFTSDTGTPSRQIPAVGSGHYGFLPLCAVTLVTNFGFFARRCCEYVDNLMGSEPRYPGNGLSVMPPPRSHSLNGSIQVFQGHNAQVRLPEIAHDALASGSLDDNTDFVPLDSTLEQVLAKLDCRHRMWHAKVISMRRIQEAARSYHDRSMYRSSYRTGSSDTQMSGFEGRYHLRRGRGSSSSASEKLRSFFKIS</sequence>
<evidence type="ECO:0000313" key="2">
    <source>
        <dbReference type="EMBL" id="KAF9888735.1"/>
    </source>
</evidence>
<reference evidence="2" key="2">
    <citation type="submission" date="2020-02" db="EMBL/GenBank/DDBJ databases">
        <authorList>
            <person name="Gilchrist C.L.M."/>
            <person name="Chooi Y.-H."/>
        </authorList>
    </citation>
    <scope>NUCLEOTIDE SEQUENCE</scope>
    <source>
        <strain evidence="2">MST-FP2251</strain>
    </source>
</reference>
<gene>
    <name evidence="2" type="ORF">FE257_008310</name>
</gene>
<comment type="caution">
    <text evidence="2">The sequence shown here is derived from an EMBL/GenBank/DDBJ whole genome shotgun (WGS) entry which is preliminary data.</text>
</comment>
<protein>
    <submittedName>
        <fullName evidence="2">Uncharacterized protein</fullName>
    </submittedName>
</protein>
<evidence type="ECO:0000313" key="3">
    <source>
        <dbReference type="Proteomes" id="UP001194746"/>
    </source>
</evidence>
<feature type="compositionally biased region" description="Basic and acidic residues" evidence="1">
    <location>
        <begin position="22"/>
        <end position="32"/>
    </location>
</feature>
<evidence type="ECO:0000256" key="1">
    <source>
        <dbReference type="SAM" id="MobiDB-lite"/>
    </source>
</evidence>
<organism evidence="2 3">
    <name type="scientific">Aspergillus nanangensis</name>
    <dbReference type="NCBI Taxonomy" id="2582783"/>
    <lineage>
        <taxon>Eukaryota</taxon>
        <taxon>Fungi</taxon>
        <taxon>Dikarya</taxon>
        <taxon>Ascomycota</taxon>
        <taxon>Pezizomycotina</taxon>
        <taxon>Eurotiomycetes</taxon>
        <taxon>Eurotiomycetidae</taxon>
        <taxon>Eurotiales</taxon>
        <taxon>Aspergillaceae</taxon>
        <taxon>Aspergillus</taxon>
        <taxon>Aspergillus subgen. Circumdati</taxon>
    </lineage>
</organism>
<feature type="region of interest" description="Disordered" evidence="1">
    <location>
        <begin position="1"/>
        <end position="91"/>
    </location>
</feature>
<dbReference type="EMBL" id="VCAU01000043">
    <property type="protein sequence ID" value="KAF9888735.1"/>
    <property type="molecule type" value="Genomic_DNA"/>
</dbReference>